<dbReference type="Proteomes" id="UP000322822">
    <property type="component" value="Chromosome 2"/>
</dbReference>
<dbReference type="SUPFAM" id="SSF51735">
    <property type="entry name" value="NAD(P)-binding Rossmann-fold domains"/>
    <property type="match status" value="1"/>
</dbReference>
<dbReference type="OrthoDB" id="109589at2"/>
<evidence type="ECO:0000256" key="1">
    <source>
        <dbReference type="ARBA" id="ARBA00006484"/>
    </source>
</evidence>
<dbReference type="Pfam" id="PF00106">
    <property type="entry name" value="adh_short"/>
    <property type="match status" value="1"/>
</dbReference>
<dbReference type="PANTHER" id="PTHR24320:SF148">
    <property type="entry name" value="NAD(P)-BINDING ROSSMANN-FOLD SUPERFAMILY PROTEIN"/>
    <property type="match status" value="1"/>
</dbReference>
<comment type="similarity">
    <text evidence="1">Belongs to the short-chain dehydrogenases/reductases (SDR) family.</text>
</comment>
<name>A0A5P2HFF2_9BURK</name>
<dbReference type="InterPro" id="IPR002347">
    <property type="entry name" value="SDR_fam"/>
</dbReference>
<sequence>MQKNLQQPLGSGFDRCTTAVQAVAGMDLHGRHYVVTGGHAGLGLEVTRALTGAGATVWVGARDPERAARAVAGLPRVQVAALELTDAASVDGFASHVLAGDVPLHGLINNAAIMAVPLLQRDARGHELQLSTNHIGHFRLAARLWPALVAARGARVVALSSGGHRFAGVDLEDPDYRGRPYDKWQAYGQSKSAASLFALELDRRGAPHGVRAFSVHPGAIETGLGVHLTRQDLVEIGALTPDGELTPRFAALYKTVEQGASTTVWCATSARLDGLGGLYCEDCDVAPLIPPTSDSLLGVLPHAVDPATARAWWTVSESLADLAFPV</sequence>
<gene>
    <name evidence="3" type="ORF">FOB72_20410</name>
</gene>
<dbReference type="PANTHER" id="PTHR24320">
    <property type="entry name" value="RETINOL DEHYDROGENASE"/>
    <property type="match status" value="1"/>
</dbReference>
<evidence type="ECO:0000313" key="3">
    <source>
        <dbReference type="EMBL" id="QET06578.1"/>
    </source>
</evidence>
<dbReference type="AlphaFoldDB" id="A0A5P2HFF2"/>
<dbReference type="GO" id="GO:0016491">
    <property type="term" value="F:oxidoreductase activity"/>
    <property type="evidence" value="ECO:0007669"/>
    <property type="project" value="UniProtKB-KW"/>
</dbReference>
<keyword evidence="2" id="KW-0560">Oxidoreductase</keyword>
<dbReference type="EMBL" id="CP044067">
    <property type="protein sequence ID" value="QET06578.1"/>
    <property type="molecule type" value="Genomic_DNA"/>
</dbReference>
<accession>A0A5P2HFF2</accession>
<evidence type="ECO:0000256" key="2">
    <source>
        <dbReference type="ARBA" id="ARBA00023002"/>
    </source>
</evidence>
<dbReference type="PRINTS" id="PR00081">
    <property type="entry name" value="GDHRDH"/>
</dbReference>
<dbReference type="Gene3D" id="3.40.50.720">
    <property type="entry name" value="NAD(P)-binding Rossmann-like Domain"/>
    <property type="match status" value="1"/>
</dbReference>
<evidence type="ECO:0000313" key="4">
    <source>
        <dbReference type="Proteomes" id="UP000322822"/>
    </source>
</evidence>
<protein>
    <submittedName>
        <fullName evidence="3">SDR family NAD(P)-dependent oxidoreductase</fullName>
    </submittedName>
</protein>
<reference evidence="3 4" key="1">
    <citation type="submission" date="2019-09" db="EMBL/GenBank/DDBJ databases">
        <title>FDA dAtabase for Regulatory Grade micrObial Sequences (FDA-ARGOS): Supporting development and validation of Infectious Disease Dx tests.</title>
        <authorList>
            <person name="Sciortino C."/>
            <person name="Tallon L."/>
            <person name="Sadzewicz L."/>
            <person name="Vavikolanu K."/>
            <person name="Mehta A."/>
            <person name="Aluvathingal J."/>
            <person name="Nadendla S."/>
            <person name="Nandy P."/>
            <person name="Geyer C."/>
            <person name="Yan Y."/>
            <person name="Sichtig H."/>
        </authorList>
    </citation>
    <scope>NUCLEOTIDE SEQUENCE [LARGE SCALE GENOMIC DNA]</scope>
    <source>
        <strain evidence="3 4">FDAARGOS_664</strain>
    </source>
</reference>
<proteinExistence type="inferred from homology"/>
<organism evidence="3 4">
    <name type="scientific">Cupriavidus pauculus</name>
    <dbReference type="NCBI Taxonomy" id="82633"/>
    <lineage>
        <taxon>Bacteria</taxon>
        <taxon>Pseudomonadati</taxon>
        <taxon>Pseudomonadota</taxon>
        <taxon>Betaproteobacteria</taxon>
        <taxon>Burkholderiales</taxon>
        <taxon>Burkholderiaceae</taxon>
        <taxon>Cupriavidus</taxon>
    </lineage>
</organism>
<dbReference type="InterPro" id="IPR036291">
    <property type="entry name" value="NAD(P)-bd_dom_sf"/>
</dbReference>